<dbReference type="RefSeq" id="WP_210027310.1">
    <property type="nucleotide sequence ID" value="NZ_JAGINU010000001.1"/>
</dbReference>
<protein>
    <submittedName>
        <fullName evidence="3">NAD(P)-dependent dehydrogenase (Short-subunit alcohol dehydrogenase family)</fullName>
    </submittedName>
</protein>
<sequence>MIGRRRRAGRHEITAHAPRSAVVTGAARGIGEAIATELVGRGYRVLVTDLDAAAARATADRIGAAGGLAYDVTDPAAAQEVVREARAIAPLGAWVSNAGVGFDGALTELSEAHARALVEVNLLGPMWGARAAVAAFREQAATGVAHGGEIGVTVSLSALGPVPGLSVYAASKAGALSLVSGLASEVRREGIRVHAVCPDGVNTELLRGMKPGGQGQALVRSGTLVTTEQVAAGLVEMFGRSRVYRTLPAWRGAMLRLTALLPGPMLRLEPAMRAVGARKARSLRR</sequence>
<comment type="similarity">
    <text evidence="1">Belongs to the short-chain dehydrogenases/reductases (SDR) family.</text>
</comment>
<evidence type="ECO:0000313" key="3">
    <source>
        <dbReference type="EMBL" id="MBP2367189.1"/>
    </source>
</evidence>
<dbReference type="PANTHER" id="PTHR43669">
    <property type="entry name" value="5-KETO-D-GLUCONATE 5-REDUCTASE"/>
    <property type="match status" value="1"/>
</dbReference>
<gene>
    <name evidence="3" type="ORF">JOF36_002885</name>
</gene>
<dbReference type="EMBL" id="JAGINU010000001">
    <property type="protein sequence ID" value="MBP2367189.1"/>
    <property type="molecule type" value="Genomic_DNA"/>
</dbReference>
<accession>A0ABS4VTF2</accession>
<dbReference type="InterPro" id="IPR002347">
    <property type="entry name" value="SDR_fam"/>
</dbReference>
<organism evidence="3 4">
    <name type="scientific">Pseudonocardia parietis</name>
    <dbReference type="NCBI Taxonomy" id="570936"/>
    <lineage>
        <taxon>Bacteria</taxon>
        <taxon>Bacillati</taxon>
        <taxon>Actinomycetota</taxon>
        <taxon>Actinomycetes</taxon>
        <taxon>Pseudonocardiales</taxon>
        <taxon>Pseudonocardiaceae</taxon>
        <taxon>Pseudonocardia</taxon>
    </lineage>
</organism>
<dbReference type="Gene3D" id="3.40.50.720">
    <property type="entry name" value="NAD(P)-binding Rossmann-like Domain"/>
    <property type="match status" value="1"/>
</dbReference>
<dbReference type="CDD" id="cd05233">
    <property type="entry name" value="SDR_c"/>
    <property type="match status" value="1"/>
</dbReference>
<evidence type="ECO:0000256" key="1">
    <source>
        <dbReference type="ARBA" id="ARBA00006484"/>
    </source>
</evidence>
<dbReference type="PROSITE" id="PS00061">
    <property type="entry name" value="ADH_SHORT"/>
    <property type="match status" value="1"/>
</dbReference>
<dbReference type="PRINTS" id="PR00081">
    <property type="entry name" value="GDHRDH"/>
</dbReference>
<evidence type="ECO:0000313" key="4">
    <source>
        <dbReference type="Proteomes" id="UP001519295"/>
    </source>
</evidence>
<reference evidence="3 4" key="1">
    <citation type="submission" date="2021-03" db="EMBL/GenBank/DDBJ databases">
        <title>Sequencing the genomes of 1000 actinobacteria strains.</title>
        <authorList>
            <person name="Klenk H.-P."/>
        </authorList>
    </citation>
    <scope>NUCLEOTIDE SEQUENCE [LARGE SCALE GENOMIC DNA]</scope>
    <source>
        <strain evidence="3 4">DSM 45256</strain>
    </source>
</reference>
<dbReference type="PANTHER" id="PTHR43669:SF3">
    <property type="entry name" value="ALCOHOL DEHYDROGENASE, PUTATIVE (AFU_ORTHOLOGUE AFUA_3G03445)-RELATED"/>
    <property type="match status" value="1"/>
</dbReference>
<keyword evidence="2" id="KW-0560">Oxidoreductase</keyword>
<evidence type="ECO:0000256" key="2">
    <source>
        <dbReference type="ARBA" id="ARBA00023002"/>
    </source>
</evidence>
<proteinExistence type="inferred from homology"/>
<comment type="caution">
    <text evidence="3">The sequence shown here is derived from an EMBL/GenBank/DDBJ whole genome shotgun (WGS) entry which is preliminary data.</text>
</comment>
<dbReference type="Pfam" id="PF00106">
    <property type="entry name" value="adh_short"/>
    <property type="match status" value="1"/>
</dbReference>
<dbReference type="InterPro" id="IPR036291">
    <property type="entry name" value="NAD(P)-bd_dom_sf"/>
</dbReference>
<keyword evidence="4" id="KW-1185">Reference proteome</keyword>
<dbReference type="InterPro" id="IPR020904">
    <property type="entry name" value="Sc_DH/Rdtase_CS"/>
</dbReference>
<name>A0ABS4VTF2_9PSEU</name>
<dbReference type="Proteomes" id="UP001519295">
    <property type="component" value="Unassembled WGS sequence"/>
</dbReference>
<dbReference type="SUPFAM" id="SSF51735">
    <property type="entry name" value="NAD(P)-binding Rossmann-fold domains"/>
    <property type="match status" value="1"/>
</dbReference>